<protein>
    <submittedName>
        <fullName evidence="3">Zinc ABC transporter substrate-binding protein</fullName>
    </submittedName>
</protein>
<evidence type="ECO:0000313" key="4">
    <source>
        <dbReference type="Proteomes" id="UP001235343"/>
    </source>
</evidence>
<dbReference type="EMBL" id="JASTZU010000063">
    <property type="protein sequence ID" value="MDL4843006.1"/>
    <property type="molecule type" value="Genomic_DNA"/>
</dbReference>
<sequence length="378" mass="42129">MKFSSRLLVLLFVLSVFIISGCGADEQAQSTDANENNEKLDIYTTLYPLEYFANEIGGSHVNIVSILPSGADAHTYEPTSKTMVDIAGADAFIFNGAELEPYADTINEALKDEDLLSVEASSGIALSNNMEEQSSEDVHNHAHEEESTETEHAHEEGESTETEHAHEEGESTETEHAHEEGESTETEHAHEEEASGETDGHHHGDVDPHIWLDPIRAISIAENIKNTLIELKPEAEQEFVTNFENLKSRLEKLDEEFHSKLESQVNNEILVTHAAYGYWEQVYGLEQIAIAGISSSDEPSQKQLENVIDIVKEHGINYLLFEQNVKPKVASVIQNETNVKSLNIHNLAVLTDENIENGDDYFTLMYENLDVLVTALKE</sequence>
<dbReference type="RefSeq" id="WP_285934299.1">
    <property type="nucleotide sequence ID" value="NZ_JASTZU010000063.1"/>
</dbReference>
<keyword evidence="2" id="KW-0732">Signal</keyword>
<reference evidence="3 4" key="1">
    <citation type="submission" date="2023-06" db="EMBL/GenBank/DDBJ databases">
        <title>Aquibacillus rhizosphaerae LR5S19.</title>
        <authorList>
            <person name="Sun J.-Q."/>
        </authorList>
    </citation>
    <scope>NUCLEOTIDE SEQUENCE [LARGE SCALE GENOMIC DNA]</scope>
    <source>
        <strain evidence="3 4">LR5S19</strain>
    </source>
</reference>
<comment type="caution">
    <text evidence="3">The sequence shown here is derived from an EMBL/GenBank/DDBJ whole genome shotgun (WGS) entry which is preliminary data.</text>
</comment>
<evidence type="ECO:0000256" key="1">
    <source>
        <dbReference type="SAM" id="MobiDB-lite"/>
    </source>
</evidence>
<evidence type="ECO:0000256" key="2">
    <source>
        <dbReference type="SAM" id="SignalP"/>
    </source>
</evidence>
<feature type="signal peptide" evidence="2">
    <location>
        <begin position="1"/>
        <end position="24"/>
    </location>
</feature>
<dbReference type="Proteomes" id="UP001235343">
    <property type="component" value="Unassembled WGS sequence"/>
</dbReference>
<dbReference type="InterPro" id="IPR050492">
    <property type="entry name" value="Bact_metal-bind_prot9"/>
</dbReference>
<feature type="compositionally biased region" description="Basic and acidic residues" evidence="1">
    <location>
        <begin position="136"/>
        <end position="208"/>
    </location>
</feature>
<dbReference type="InterPro" id="IPR006127">
    <property type="entry name" value="ZnuA-like"/>
</dbReference>
<keyword evidence="4" id="KW-1185">Reference proteome</keyword>
<dbReference type="Gene3D" id="3.40.50.1980">
    <property type="entry name" value="Nitrogenase molybdenum iron protein domain"/>
    <property type="match status" value="2"/>
</dbReference>
<feature type="chain" id="PRO_5045094097" evidence="2">
    <location>
        <begin position="25"/>
        <end position="378"/>
    </location>
</feature>
<dbReference type="Pfam" id="PF01297">
    <property type="entry name" value="ZnuA"/>
    <property type="match status" value="1"/>
</dbReference>
<organism evidence="3 4">
    <name type="scientific">Aquibacillus rhizosphaerae</name>
    <dbReference type="NCBI Taxonomy" id="3051431"/>
    <lineage>
        <taxon>Bacteria</taxon>
        <taxon>Bacillati</taxon>
        <taxon>Bacillota</taxon>
        <taxon>Bacilli</taxon>
        <taxon>Bacillales</taxon>
        <taxon>Bacillaceae</taxon>
        <taxon>Aquibacillus</taxon>
    </lineage>
</organism>
<dbReference type="PANTHER" id="PTHR42953:SF8">
    <property type="entry name" value="ZINT DOMAIN-CONTAINING PROTEIN"/>
    <property type="match status" value="1"/>
</dbReference>
<proteinExistence type="predicted"/>
<gene>
    <name evidence="3" type="ORF">QQS35_21440</name>
</gene>
<accession>A0ABT7LEN7</accession>
<evidence type="ECO:0000313" key="3">
    <source>
        <dbReference type="EMBL" id="MDL4843006.1"/>
    </source>
</evidence>
<feature type="region of interest" description="Disordered" evidence="1">
    <location>
        <begin position="130"/>
        <end position="208"/>
    </location>
</feature>
<dbReference type="SUPFAM" id="SSF53807">
    <property type="entry name" value="Helical backbone' metal receptor"/>
    <property type="match status" value="1"/>
</dbReference>
<dbReference type="PANTHER" id="PTHR42953">
    <property type="entry name" value="HIGH-AFFINITY ZINC UPTAKE SYSTEM PROTEIN ZNUA-RELATED"/>
    <property type="match status" value="1"/>
</dbReference>
<dbReference type="PROSITE" id="PS51257">
    <property type="entry name" value="PROKAR_LIPOPROTEIN"/>
    <property type="match status" value="1"/>
</dbReference>
<name>A0ABT7LEN7_9BACI</name>